<sequence length="303" mass="34451">MAYVLGQALGGTLVWFAIIAIFTSLILLIIGLINKKRKKPLFMRSAITFGIAIVSFVILFVVIFVSMSIENKDKEIAEEKKKESEEIVESLSPSEDKNENQQNTKNEQPNKSLKEFTAELQKPIQNEHPIQAESIEQPKQEETKTNVNSDKSTYENEIKPQIDSMIKEYDEIWNQEWKPVWAEIINNIQSANPTDPNTLKEKMSLISSKYDALSKKNTEFKAVEKLNDPILKEKIEKFRVEFGLATNYRSNATNAVRQGVQGVAPMKGRMEEAMKSIELSDQKIINASVNLVEAENKLGIKRN</sequence>
<organism evidence="3 4">
    <name type="scientific">Bacillus thuringiensis serovar subtoxicus</name>
    <dbReference type="NCBI Taxonomy" id="475791"/>
    <lineage>
        <taxon>Bacteria</taxon>
        <taxon>Bacillati</taxon>
        <taxon>Bacillota</taxon>
        <taxon>Bacilli</taxon>
        <taxon>Bacillales</taxon>
        <taxon>Bacillaceae</taxon>
        <taxon>Bacillus</taxon>
        <taxon>Bacillus cereus group</taxon>
    </lineage>
</organism>
<proteinExistence type="predicted"/>
<evidence type="ECO:0000256" key="1">
    <source>
        <dbReference type="SAM" id="MobiDB-lite"/>
    </source>
</evidence>
<feature type="transmembrane region" description="Helical" evidence="2">
    <location>
        <begin position="46"/>
        <end position="69"/>
    </location>
</feature>
<protein>
    <submittedName>
        <fullName evidence="3">Ribonuclease</fullName>
    </submittedName>
</protein>
<reference evidence="3 4" key="1">
    <citation type="submission" date="2016-10" db="EMBL/GenBank/DDBJ databases">
        <title>Comparative genomics of Bacillus thuringiensis reveals a path to pathogens against multiple invertebrate hosts.</title>
        <authorList>
            <person name="Zheng J."/>
            <person name="Gao Q."/>
            <person name="Liu H."/>
            <person name="Peng D."/>
            <person name="Ruan L."/>
            <person name="Sun M."/>
        </authorList>
    </citation>
    <scope>NUCLEOTIDE SEQUENCE [LARGE SCALE GENOMIC DNA]</scope>
    <source>
        <strain evidence="3">BGSC 4I4</strain>
    </source>
</reference>
<keyword evidence="2" id="KW-1133">Transmembrane helix</keyword>
<evidence type="ECO:0000313" key="4">
    <source>
        <dbReference type="Proteomes" id="UP000194882"/>
    </source>
</evidence>
<keyword evidence="2" id="KW-0812">Transmembrane</keyword>
<feature type="compositionally biased region" description="Low complexity" evidence="1">
    <location>
        <begin position="100"/>
        <end position="111"/>
    </location>
</feature>
<feature type="transmembrane region" description="Helical" evidence="2">
    <location>
        <begin position="12"/>
        <end position="34"/>
    </location>
</feature>
<dbReference type="EMBL" id="NFDT01000259">
    <property type="protein sequence ID" value="OTY83364.1"/>
    <property type="molecule type" value="Genomic_DNA"/>
</dbReference>
<comment type="caution">
    <text evidence="3">The sequence shown here is derived from an EMBL/GenBank/DDBJ whole genome shotgun (WGS) entry which is preliminary data.</text>
</comment>
<evidence type="ECO:0000256" key="2">
    <source>
        <dbReference type="SAM" id="Phobius"/>
    </source>
</evidence>
<evidence type="ECO:0000313" key="3">
    <source>
        <dbReference type="EMBL" id="OTY83364.1"/>
    </source>
</evidence>
<gene>
    <name evidence="3" type="ORF">BK754_30315</name>
</gene>
<name>A0A9X6IIB9_BACTU</name>
<dbReference type="Proteomes" id="UP000194882">
    <property type="component" value="Unassembled WGS sequence"/>
</dbReference>
<feature type="region of interest" description="Disordered" evidence="1">
    <location>
        <begin position="128"/>
        <end position="152"/>
    </location>
</feature>
<keyword evidence="2" id="KW-0472">Membrane</keyword>
<dbReference type="AlphaFoldDB" id="A0A9X6IIB9"/>
<feature type="region of interest" description="Disordered" evidence="1">
    <location>
        <begin position="78"/>
        <end position="112"/>
    </location>
</feature>
<accession>A0A9X6IIB9</accession>